<comment type="subcellular location">
    <subcellularLocation>
        <location evidence="1 12">Cytoplasm</location>
    </subcellularLocation>
</comment>
<keyword evidence="16" id="KW-1185">Reference proteome</keyword>
<dbReference type="AlphaFoldDB" id="A0A4P8XX83"/>
<dbReference type="Gene3D" id="3.40.1280.10">
    <property type="match status" value="1"/>
</dbReference>
<dbReference type="CDD" id="cd18084">
    <property type="entry name" value="RsmE-like"/>
    <property type="match status" value="1"/>
</dbReference>
<evidence type="ECO:0000256" key="2">
    <source>
        <dbReference type="ARBA" id="ARBA00005528"/>
    </source>
</evidence>
<organism evidence="15 16">
    <name type="scientific">Ruminococcus bovis</name>
    <dbReference type="NCBI Taxonomy" id="2564099"/>
    <lineage>
        <taxon>Bacteria</taxon>
        <taxon>Bacillati</taxon>
        <taxon>Bacillota</taxon>
        <taxon>Clostridia</taxon>
        <taxon>Eubacteriales</taxon>
        <taxon>Oscillospiraceae</taxon>
        <taxon>Ruminococcus</taxon>
    </lineage>
</organism>
<dbReference type="EMBL" id="CP039381">
    <property type="protein sequence ID" value="QCT06759.1"/>
    <property type="molecule type" value="Genomic_DNA"/>
</dbReference>
<dbReference type="GO" id="GO:0070475">
    <property type="term" value="P:rRNA base methylation"/>
    <property type="evidence" value="ECO:0007669"/>
    <property type="project" value="TreeGrafter"/>
</dbReference>
<evidence type="ECO:0000256" key="5">
    <source>
        <dbReference type="ARBA" id="ARBA00022490"/>
    </source>
</evidence>
<protein>
    <recommendedName>
        <fullName evidence="4 12">Ribosomal RNA small subunit methyltransferase E</fullName>
        <ecNumber evidence="3 12">2.1.1.193</ecNumber>
    </recommendedName>
</protein>
<dbReference type="EC" id="2.1.1.193" evidence="3 12"/>
<evidence type="ECO:0000256" key="4">
    <source>
        <dbReference type="ARBA" id="ARBA00013673"/>
    </source>
</evidence>
<dbReference type="KEGG" id="ruj:E5Z56_05015"/>
<dbReference type="GO" id="GO:0070042">
    <property type="term" value="F:rRNA (uridine-N3-)-methyltransferase activity"/>
    <property type="evidence" value="ECO:0007669"/>
    <property type="project" value="TreeGrafter"/>
</dbReference>
<dbReference type="InterPro" id="IPR029026">
    <property type="entry name" value="tRNA_m1G_MTases_N"/>
</dbReference>
<dbReference type="SUPFAM" id="SSF75217">
    <property type="entry name" value="alpha/beta knot"/>
    <property type="match status" value="1"/>
</dbReference>
<comment type="similarity">
    <text evidence="2 12">Belongs to the RNA methyltransferase RsmE family.</text>
</comment>
<dbReference type="InterPro" id="IPR046887">
    <property type="entry name" value="RsmE_PUA-like"/>
</dbReference>
<evidence type="ECO:0000259" key="14">
    <source>
        <dbReference type="Pfam" id="PF20260"/>
    </source>
</evidence>
<keyword evidence="5 12" id="KW-0963">Cytoplasm</keyword>
<dbReference type="InterPro" id="IPR029028">
    <property type="entry name" value="Alpha/beta_knot_MTases"/>
</dbReference>
<dbReference type="PIRSF" id="PIRSF015601">
    <property type="entry name" value="MTase_slr0722"/>
    <property type="match status" value="1"/>
</dbReference>
<dbReference type="RefSeq" id="WP_138156817.1">
    <property type="nucleotide sequence ID" value="NZ_CP039381.1"/>
</dbReference>
<name>A0A4P8XX83_9FIRM</name>
<dbReference type="SUPFAM" id="SSF88697">
    <property type="entry name" value="PUA domain-like"/>
    <property type="match status" value="1"/>
</dbReference>
<feature type="domain" description="Ribosomal RNA small subunit methyltransferase E methyltransferase" evidence="13">
    <location>
        <begin position="73"/>
        <end position="232"/>
    </location>
</feature>
<evidence type="ECO:0000256" key="1">
    <source>
        <dbReference type="ARBA" id="ARBA00004496"/>
    </source>
</evidence>
<comment type="catalytic activity">
    <reaction evidence="11 12">
        <text>uridine(1498) in 16S rRNA + S-adenosyl-L-methionine = N(3)-methyluridine(1498) in 16S rRNA + S-adenosyl-L-homocysteine + H(+)</text>
        <dbReference type="Rhea" id="RHEA:42920"/>
        <dbReference type="Rhea" id="RHEA-COMP:10283"/>
        <dbReference type="Rhea" id="RHEA-COMP:10284"/>
        <dbReference type="ChEBI" id="CHEBI:15378"/>
        <dbReference type="ChEBI" id="CHEBI:57856"/>
        <dbReference type="ChEBI" id="CHEBI:59789"/>
        <dbReference type="ChEBI" id="CHEBI:65315"/>
        <dbReference type="ChEBI" id="CHEBI:74502"/>
        <dbReference type="EC" id="2.1.1.193"/>
    </reaction>
</comment>
<evidence type="ECO:0000313" key="16">
    <source>
        <dbReference type="Proteomes" id="UP000301475"/>
    </source>
</evidence>
<evidence type="ECO:0000256" key="12">
    <source>
        <dbReference type="PIRNR" id="PIRNR015601"/>
    </source>
</evidence>
<keyword evidence="6 12" id="KW-0698">rRNA processing</keyword>
<gene>
    <name evidence="15" type="ORF">E5Z56_05015</name>
</gene>
<evidence type="ECO:0000256" key="7">
    <source>
        <dbReference type="ARBA" id="ARBA00022603"/>
    </source>
</evidence>
<feature type="domain" description="Ribosomal RNA small subunit methyltransferase E PUA-like" evidence="14">
    <location>
        <begin position="19"/>
        <end position="63"/>
    </location>
</feature>
<dbReference type="Pfam" id="PF04452">
    <property type="entry name" value="Methyltrans_RNA"/>
    <property type="match status" value="1"/>
</dbReference>
<reference evidence="15 16" key="1">
    <citation type="submission" date="2019-04" db="EMBL/GenBank/DDBJ databases">
        <authorList>
            <person name="Embree M."/>
            <person name="Gaffney J.R."/>
        </authorList>
    </citation>
    <scope>NUCLEOTIDE SEQUENCE [LARGE SCALE GENOMIC DNA]</scope>
    <source>
        <strain evidence="15 16">JE7A12</strain>
    </source>
</reference>
<keyword evidence="7 12" id="KW-0489">Methyltransferase</keyword>
<comment type="function">
    <text evidence="10 12">Specifically methylates the N3 position of the uracil ring of uridine 1498 (m3U1498) in 16S rRNA. Acts on the fully assembled 30S ribosomal subunit.</text>
</comment>
<keyword evidence="8 12" id="KW-0808">Transferase</keyword>
<dbReference type="InterPro" id="IPR046886">
    <property type="entry name" value="RsmE_MTase_dom"/>
</dbReference>
<dbReference type="PANTHER" id="PTHR30027">
    <property type="entry name" value="RIBOSOMAL RNA SMALL SUBUNIT METHYLTRANSFERASE E"/>
    <property type="match status" value="1"/>
</dbReference>
<keyword evidence="9 12" id="KW-0949">S-adenosyl-L-methionine</keyword>
<evidence type="ECO:0000256" key="8">
    <source>
        <dbReference type="ARBA" id="ARBA00022679"/>
    </source>
</evidence>
<evidence type="ECO:0000256" key="9">
    <source>
        <dbReference type="ARBA" id="ARBA00022691"/>
    </source>
</evidence>
<evidence type="ECO:0000313" key="15">
    <source>
        <dbReference type="EMBL" id="QCT06759.1"/>
    </source>
</evidence>
<evidence type="ECO:0000256" key="6">
    <source>
        <dbReference type="ARBA" id="ARBA00022552"/>
    </source>
</evidence>
<evidence type="ECO:0000256" key="11">
    <source>
        <dbReference type="ARBA" id="ARBA00047944"/>
    </source>
</evidence>
<dbReference type="GO" id="GO:0005737">
    <property type="term" value="C:cytoplasm"/>
    <property type="evidence" value="ECO:0007669"/>
    <property type="project" value="UniProtKB-SubCell"/>
</dbReference>
<evidence type="ECO:0000256" key="10">
    <source>
        <dbReference type="ARBA" id="ARBA00025699"/>
    </source>
</evidence>
<dbReference type="Pfam" id="PF20260">
    <property type="entry name" value="PUA_4"/>
    <property type="match status" value="1"/>
</dbReference>
<sequence length="240" mass="26329">MPHFFVDEEIESKEYSLFGEDGRHISKSLRMNKGESLTLCSPSGTVHNCVVEEISGDMVKVNVLSSKISEAEPDVKVTLYQALPKGDKMELIIQKAVEIGVSEIVPVISSRCVSRPDKKSLSKKTVRWQKIAKQAAMQSGRGIVPKVKECISFNDAVKSAKGDKVIFYELGGESVKTILKDKPSEISMFIGSEGGFSSEEVNLVTENGGRKATLGKRILRAETAPLVALTLIMYETDNME</sequence>
<proteinExistence type="inferred from homology"/>
<dbReference type="NCBIfam" id="TIGR00046">
    <property type="entry name" value="RsmE family RNA methyltransferase"/>
    <property type="match status" value="1"/>
</dbReference>
<accession>A0A4P8XX83</accession>
<dbReference type="PANTHER" id="PTHR30027:SF3">
    <property type="entry name" value="16S RRNA (URACIL(1498)-N(3))-METHYLTRANSFERASE"/>
    <property type="match status" value="1"/>
</dbReference>
<dbReference type="InterPro" id="IPR015947">
    <property type="entry name" value="PUA-like_sf"/>
</dbReference>
<evidence type="ECO:0000256" key="3">
    <source>
        <dbReference type="ARBA" id="ARBA00012328"/>
    </source>
</evidence>
<dbReference type="OrthoDB" id="9815641at2"/>
<dbReference type="Proteomes" id="UP000301475">
    <property type="component" value="Chromosome"/>
</dbReference>
<dbReference type="InterPro" id="IPR006700">
    <property type="entry name" value="RsmE"/>
</dbReference>
<evidence type="ECO:0000259" key="13">
    <source>
        <dbReference type="Pfam" id="PF04452"/>
    </source>
</evidence>
<dbReference type="NCBIfam" id="NF008692">
    <property type="entry name" value="PRK11713.1-5"/>
    <property type="match status" value="1"/>
</dbReference>